<dbReference type="SUPFAM" id="SSF56219">
    <property type="entry name" value="DNase I-like"/>
    <property type="match status" value="1"/>
</dbReference>
<dbReference type="InterPro" id="IPR050410">
    <property type="entry name" value="CCR4/nocturin_mRNA_transcr"/>
</dbReference>
<dbReference type="RefSeq" id="XP_028844789.1">
    <property type="nucleotide sequence ID" value="XM_028988956.1"/>
</dbReference>
<dbReference type="InterPro" id="IPR005135">
    <property type="entry name" value="Endo/exonuclease/phosphatase"/>
</dbReference>
<name>A0AAY4C467_9TELE</name>
<dbReference type="GO" id="GO:0000175">
    <property type="term" value="F:3'-5'-RNA exonuclease activity"/>
    <property type="evidence" value="ECO:0007669"/>
    <property type="project" value="TreeGrafter"/>
</dbReference>
<accession>A0AAY4C467</accession>
<dbReference type="RefSeq" id="XP_028844809.1">
    <property type="nucleotide sequence ID" value="XM_028988976.1"/>
</dbReference>
<reference evidence="3 4" key="1">
    <citation type="submission" date="2020-06" db="EMBL/GenBank/DDBJ databases">
        <authorList>
            <consortium name="Wellcome Sanger Institute Data Sharing"/>
        </authorList>
    </citation>
    <scope>NUCLEOTIDE SEQUENCE [LARGE SCALE GENOMIC DNA]</scope>
</reference>
<proteinExistence type="predicted"/>
<gene>
    <name evidence="3" type="primary">ANGEL1</name>
</gene>
<dbReference type="Ensembl" id="ENSDCDT00010034215.1">
    <property type="protein sequence ID" value="ENSDCDP00010027714.1"/>
    <property type="gene ID" value="ENSDCDG00010017475.1"/>
</dbReference>
<dbReference type="RefSeq" id="XP_028844798.1">
    <property type="nucleotide sequence ID" value="XM_028988965.1"/>
</dbReference>
<feature type="region of interest" description="Disordered" evidence="1">
    <location>
        <begin position="1"/>
        <end position="24"/>
    </location>
</feature>
<reference evidence="3" key="3">
    <citation type="submission" date="2025-09" db="UniProtKB">
        <authorList>
            <consortium name="Ensembl"/>
        </authorList>
    </citation>
    <scope>IDENTIFICATION</scope>
</reference>
<dbReference type="Proteomes" id="UP000694580">
    <property type="component" value="Chromosome 1"/>
</dbReference>
<dbReference type="PANTHER" id="PTHR12121">
    <property type="entry name" value="CARBON CATABOLITE REPRESSOR PROTEIN 4"/>
    <property type="match status" value="1"/>
</dbReference>
<protein>
    <recommendedName>
        <fullName evidence="2">Endonuclease/exonuclease/phosphatase domain-containing protein</fullName>
    </recommendedName>
</protein>
<dbReference type="GeneTree" id="ENSGT00940000159057"/>
<dbReference type="GeneID" id="114795539"/>
<dbReference type="AlphaFoldDB" id="A0AAY4C467"/>
<evidence type="ECO:0000313" key="3">
    <source>
        <dbReference type="Ensembl" id="ENSDCDP00010027714.1"/>
    </source>
</evidence>
<dbReference type="Gene3D" id="3.60.10.10">
    <property type="entry name" value="Endonuclease/exonuclease/phosphatase"/>
    <property type="match status" value="1"/>
</dbReference>
<evidence type="ECO:0000256" key="1">
    <source>
        <dbReference type="SAM" id="MobiDB-lite"/>
    </source>
</evidence>
<sequence>MKKNGEWNCDWDAPQKFSKHQTSPLDQCVPLSCPSCSSLQLDEGLAGSLKAWDEAGASLETGTGSSVPQKDGVDKEKGGSSQDNALEILDEGEKTKEDISVLESPPESQIQMLNSYLWPSPGKAVVLDLQAMPSRVRDSWPQSRCGPAGWHFPVGTGLADMVHCPSWQSSALSYYPSMTDDAPFQVVWRVWEDLTETCPFDPDHGSSFEFTVMSYNILAQDLLEANRELYVHCPEEVLEWNLRVQNILQEIQMWDPDILCLQEVQEDHYTEQLWPVLSDIGYTCIYKCRTGMKTDGCLVCYRGDRFSQLSVSLLELRRVDCELLNRDNVAIVLLLRPSVPRRGGEEAAAPICVANTHLLFNPRRGDVKLAQLALVLAEVDRTVARCRAGGEECEVILCGDLNSVPNMSLYQFITTGQLLYHGLPAWMISGLEDLSYQTHPRRLFAPLWPGSLGLSHTCQFSRDIVPQLQTSERLRYSHDFLRQLRYCQAACERPCDLELIVGVTDNAPDLETKPQSSSFTKTISHGLNLQSAYSHHVVGSDQSGVTTLHSEVGATVDYIFYSAGGRGARGHAGGLTLIGRLALLSERNLWSVGGLPNAVFPSDHLSLLAKFRLDASRPRSWVHPLGRAQDVTNGHKRRTSAV</sequence>
<dbReference type="Pfam" id="PF03372">
    <property type="entry name" value="Exo_endo_phos"/>
    <property type="match status" value="1"/>
</dbReference>
<feature type="domain" description="Endonuclease/exonuclease/phosphatase" evidence="2">
    <location>
        <begin position="213"/>
        <end position="604"/>
    </location>
</feature>
<keyword evidence="4" id="KW-1185">Reference proteome</keyword>
<evidence type="ECO:0000313" key="4">
    <source>
        <dbReference type="Proteomes" id="UP000694580"/>
    </source>
</evidence>
<reference evidence="3" key="2">
    <citation type="submission" date="2025-08" db="UniProtKB">
        <authorList>
            <consortium name="Ensembl"/>
        </authorList>
    </citation>
    <scope>IDENTIFICATION</scope>
</reference>
<dbReference type="RefSeq" id="XP_028844818.1">
    <property type="nucleotide sequence ID" value="XM_028988985.1"/>
</dbReference>
<evidence type="ECO:0000259" key="2">
    <source>
        <dbReference type="Pfam" id="PF03372"/>
    </source>
</evidence>
<feature type="region of interest" description="Disordered" evidence="1">
    <location>
        <begin position="57"/>
        <end position="85"/>
    </location>
</feature>
<organism evidence="3 4">
    <name type="scientific">Denticeps clupeoides</name>
    <name type="common">denticle herring</name>
    <dbReference type="NCBI Taxonomy" id="299321"/>
    <lineage>
        <taxon>Eukaryota</taxon>
        <taxon>Metazoa</taxon>
        <taxon>Chordata</taxon>
        <taxon>Craniata</taxon>
        <taxon>Vertebrata</taxon>
        <taxon>Euteleostomi</taxon>
        <taxon>Actinopterygii</taxon>
        <taxon>Neopterygii</taxon>
        <taxon>Teleostei</taxon>
        <taxon>Clupei</taxon>
        <taxon>Clupeiformes</taxon>
        <taxon>Denticipitoidei</taxon>
        <taxon>Denticipitidae</taxon>
        <taxon>Denticeps</taxon>
    </lineage>
</organism>
<dbReference type="InterPro" id="IPR036691">
    <property type="entry name" value="Endo/exonu/phosph_ase_sf"/>
</dbReference>
<dbReference type="PANTHER" id="PTHR12121:SF28">
    <property type="entry name" value="PROTEIN ANGEL HOMOLOG 1"/>
    <property type="match status" value="1"/>
</dbReference>